<name>A0A914PIZ3_9BILA</name>
<dbReference type="Proteomes" id="UP000887578">
    <property type="component" value="Unplaced"/>
</dbReference>
<accession>A0A914PIZ3</accession>
<evidence type="ECO:0000313" key="2">
    <source>
        <dbReference type="WBParaSite" id="PDA_v2.g15708.t1"/>
    </source>
</evidence>
<dbReference type="WBParaSite" id="PDA_v2.g15708.t1">
    <property type="protein sequence ID" value="PDA_v2.g15708.t1"/>
    <property type="gene ID" value="PDA_v2.g15708"/>
</dbReference>
<keyword evidence="1" id="KW-1185">Reference proteome</keyword>
<proteinExistence type="predicted"/>
<evidence type="ECO:0000313" key="1">
    <source>
        <dbReference type="Proteomes" id="UP000887578"/>
    </source>
</evidence>
<organism evidence="1 2">
    <name type="scientific">Panagrolaimus davidi</name>
    <dbReference type="NCBI Taxonomy" id="227884"/>
    <lineage>
        <taxon>Eukaryota</taxon>
        <taxon>Metazoa</taxon>
        <taxon>Ecdysozoa</taxon>
        <taxon>Nematoda</taxon>
        <taxon>Chromadorea</taxon>
        <taxon>Rhabditida</taxon>
        <taxon>Tylenchina</taxon>
        <taxon>Panagrolaimomorpha</taxon>
        <taxon>Panagrolaimoidea</taxon>
        <taxon>Panagrolaimidae</taxon>
        <taxon>Panagrolaimus</taxon>
    </lineage>
</organism>
<dbReference type="AlphaFoldDB" id="A0A914PIZ3"/>
<sequence>MFLIKFYAINDENEERKTSWFMKEAVQTLKDLKAFGLQRWKIQKTDINFKFYEFQKAGKMIELGEGEDEVAENGCNYVIADVRISKTSIHNALKKKNDSGVTAPAILAVGTYPETISWIAVDGLPLKVHGAFADALQSFMEVTWLFNLKYDPMVLSFV</sequence>
<protein>
    <submittedName>
        <fullName evidence="2">Uncharacterized protein</fullName>
    </submittedName>
</protein>
<reference evidence="2" key="1">
    <citation type="submission" date="2022-11" db="UniProtKB">
        <authorList>
            <consortium name="WormBaseParasite"/>
        </authorList>
    </citation>
    <scope>IDENTIFICATION</scope>
</reference>